<proteinExistence type="inferred from homology"/>
<dbReference type="PANTHER" id="PTHR42928:SF5">
    <property type="entry name" value="BLR1237 PROTEIN"/>
    <property type="match status" value="1"/>
</dbReference>
<evidence type="ECO:0000313" key="3">
    <source>
        <dbReference type="EMBL" id="KGT76053.1"/>
    </source>
</evidence>
<feature type="chain" id="PRO_5002017739" evidence="2">
    <location>
        <begin position="26"/>
        <end position="325"/>
    </location>
</feature>
<feature type="signal peptide" evidence="2">
    <location>
        <begin position="1"/>
        <end position="25"/>
    </location>
</feature>
<dbReference type="CDD" id="cd13578">
    <property type="entry name" value="PBP2_Bug27"/>
    <property type="match status" value="1"/>
</dbReference>
<dbReference type="Gene3D" id="3.40.190.150">
    <property type="entry name" value="Bordetella uptake gene, domain 1"/>
    <property type="match status" value="1"/>
</dbReference>
<dbReference type="EMBL" id="JRPN01000021">
    <property type="protein sequence ID" value="KGT76053.1"/>
    <property type="molecule type" value="Genomic_DNA"/>
</dbReference>
<dbReference type="RefSeq" id="WP_052435637.1">
    <property type="nucleotide sequence ID" value="NZ_JRPN01000021.1"/>
</dbReference>
<sequence length="325" mass="34597">MTILRRTFLYLSAGAAALPFSTRLAKTQAYPTRPVRIVVGFPAGGNTDIAARIVAQWLSERFGQQFIVENRPGAAANIATEAVVHSSADGYTLLATSSTNTINAALYKDLKFNFLNDIVMVAGIARSPLVLEVHPSLPARTVPEFIAQVKANPGKINLASFGTGTVSHVTGELFKIAAGINMVHVPYRGSAPMVTDLLGGHVTAAFDNLPASIEYIRAGGLRALAVTTKSRSEALPDIPTMDEYLPGFEISAWAGIGAPKNTPPAIVDTLNREINLGLADPVIKERLANLGAAPFISTPAELANFVMEQTEERARIVQAAKIKPE</sequence>
<evidence type="ECO:0000256" key="1">
    <source>
        <dbReference type="ARBA" id="ARBA00006987"/>
    </source>
</evidence>
<dbReference type="PANTHER" id="PTHR42928">
    <property type="entry name" value="TRICARBOXYLATE-BINDING PROTEIN"/>
    <property type="match status" value="1"/>
</dbReference>
<accession>A0A0A3YQW7</accession>
<evidence type="ECO:0000313" key="4">
    <source>
        <dbReference type="Proteomes" id="UP000030377"/>
    </source>
</evidence>
<protein>
    <submittedName>
        <fullName evidence="3">MFS transporter</fullName>
    </submittedName>
</protein>
<dbReference type="Gene3D" id="3.40.190.10">
    <property type="entry name" value="Periplasmic binding protein-like II"/>
    <property type="match status" value="1"/>
</dbReference>
<reference evidence="3 4" key="1">
    <citation type="submission" date="2014-09" db="EMBL/GenBank/DDBJ databases">
        <title>Draft genome of Bradyrhizobium japonicum Is-34.</title>
        <authorList>
            <person name="Tsurumaru H."/>
            <person name="Yamakawa T."/>
            <person name="Hashimoto S."/>
            <person name="Okizaki K."/>
            <person name="Kanesaki Y."/>
            <person name="Yoshikawa H."/>
            <person name="Yajima S."/>
        </authorList>
    </citation>
    <scope>NUCLEOTIDE SEQUENCE [LARGE SCALE GENOMIC DNA]</scope>
    <source>
        <strain evidence="3 4">Is-34</strain>
    </source>
</reference>
<name>A0A0A3YQW7_BRAJP</name>
<keyword evidence="2" id="KW-0732">Signal</keyword>
<dbReference type="SUPFAM" id="SSF53850">
    <property type="entry name" value="Periplasmic binding protein-like II"/>
    <property type="match status" value="1"/>
</dbReference>
<dbReference type="InterPro" id="IPR042100">
    <property type="entry name" value="Bug_dom1"/>
</dbReference>
<organism evidence="3 4">
    <name type="scientific">Bradyrhizobium japonicum</name>
    <dbReference type="NCBI Taxonomy" id="375"/>
    <lineage>
        <taxon>Bacteria</taxon>
        <taxon>Pseudomonadati</taxon>
        <taxon>Pseudomonadota</taxon>
        <taxon>Alphaproteobacteria</taxon>
        <taxon>Hyphomicrobiales</taxon>
        <taxon>Nitrobacteraceae</taxon>
        <taxon>Bradyrhizobium</taxon>
    </lineage>
</organism>
<dbReference type="InterPro" id="IPR005064">
    <property type="entry name" value="BUG"/>
</dbReference>
<dbReference type="Pfam" id="PF03401">
    <property type="entry name" value="TctC"/>
    <property type="match status" value="1"/>
</dbReference>
<dbReference type="PIRSF" id="PIRSF017082">
    <property type="entry name" value="YflP"/>
    <property type="match status" value="1"/>
</dbReference>
<gene>
    <name evidence="3" type="ORF">MA20_29895</name>
</gene>
<evidence type="ECO:0000256" key="2">
    <source>
        <dbReference type="SAM" id="SignalP"/>
    </source>
</evidence>
<dbReference type="AlphaFoldDB" id="A0A0A3YQW7"/>
<comment type="similarity">
    <text evidence="1">Belongs to the UPF0065 (bug) family.</text>
</comment>
<comment type="caution">
    <text evidence="3">The sequence shown here is derived from an EMBL/GenBank/DDBJ whole genome shotgun (WGS) entry which is preliminary data.</text>
</comment>
<dbReference type="Proteomes" id="UP000030377">
    <property type="component" value="Unassembled WGS sequence"/>
</dbReference>